<name>A0A917SC83_9ACTN</name>
<keyword evidence="1" id="KW-0812">Transmembrane</keyword>
<organism evidence="2 3">
    <name type="scientific">Microlunatus endophyticus</name>
    <dbReference type="NCBI Taxonomy" id="1716077"/>
    <lineage>
        <taxon>Bacteria</taxon>
        <taxon>Bacillati</taxon>
        <taxon>Actinomycetota</taxon>
        <taxon>Actinomycetes</taxon>
        <taxon>Propionibacteriales</taxon>
        <taxon>Propionibacteriaceae</taxon>
        <taxon>Microlunatus</taxon>
    </lineage>
</organism>
<protein>
    <recommendedName>
        <fullName evidence="4">DUF3137 domain-containing protein</fullName>
    </recommendedName>
</protein>
<reference evidence="2" key="1">
    <citation type="journal article" date="2014" name="Int. J. Syst. Evol. Microbiol.">
        <title>Complete genome sequence of Corynebacterium casei LMG S-19264T (=DSM 44701T), isolated from a smear-ripened cheese.</title>
        <authorList>
            <consortium name="US DOE Joint Genome Institute (JGI-PGF)"/>
            <person name="Walter F."/>
            <person name="Albersmeier A."/>
            <person name="Kalinowski J."/>
            <person name="Ruckert C."/>
        </authorList>
    </citation>
    <scope>NUCLEOTIDE SEQUENCE</scope>
    <source>
        <strain evidence="2">CGMCC 4.7306</strain>
    </source>
</reference>
<dbReference type="Proteomes" id="UP000613840">
    <property type="component" value="Unassembled WGS sequence"/>
</dbReference>
<evidence type="ECO:0000256" key="1">
    <source>
        <dbReference type="SAM" id="Phobius"/>
    </source>
</evidence>
<evidence type="ECO:0008006" key="4">
    <source>
        <dbReference type="Google" id="ProtNLM"/>
    </source>
</evidence>
<evidence type="ECO:0000313" key="3">
    <source>
        <dbReference type="Proteomes" id="UP000613840"/>
    </source>
</evidence>
<keyword evidence="1" id="KW-1133">Transmembrane helix</keyword>
<reference evidence="2" key="2">
    <citation type="submission" date="2020-09" db="EMBL/GenBank/DDBJ databases">
        <authorList>
            <person name="Sun Q."/>
            <person name="Zhou Y."/>
        </authorList>
    </citation>
    <scope>NUCLEOTIDE SEQUENCE</scope>
    <source>
        <strain evidence="2">CGMCC 4.7306</strain>
    </source>
</reference>
<sequence>MVAGLMAFVVIMGGLIALVVVLVVIGQQNRKRRMEEFGRLAAGVGLQFIPADNSFLLRYSDGHAPFQGRGAARNILLGNFRGRPVCLFQYSYTTSSYNGTRTTSTTHSYAIWLVALPRPVPLFSVGHEGIFGGKVAAAIGFRRLDIGDPSFDDVFKIKCDNEWFGRRVLHPAVIDLLRRTGPWNWRLSGPNMISYQEGIFEPAAALPRLNLMCDLIDRIPADAWGEAEWTTRRW</sequence>
<dbReference type="AlphaFoldDB" id="A0A917SC83"/>
<keyword evidence="1" id="KW-0472">Membrane</keyword>
<gene>
    <name evidence="2" type="ORF">GCM10011575_30220</name>
</gene>
<dbReference type="RefSeq" id="WP_188896206.1">
    <property type="nucleotide sequence ID" value="NZ_BMMZ01000007.1"/>
</dbReference>
<accession>A0A917SC83</accession>
<dbReference type="EMBL" id="BMMZ01000007">
    <property type="protein sequence ID" value="GGL69548.1"/>
    <property type="molecule type" value="Genomic_DNA"/>
</dbReference>
<keyword evidence="3" id="KW-1185">Reference proteome</keyword>
<comment type="caution">
    <text evidence="2">The sequence shown here is derived from an EMBL/GenBank/DDBJ whole genome shotgun (WGS) entry which is preliminary data.</text>
</comment>
<proteinExistence type="predicted"/>
<evidence type="ECO:0000313" key="2">
    <source>
        <dbReference type="EMBL" id="GGL69548.1"/>
    </source>
</evidence>
<feature type="transmembrane region" description="Helical" evidence="1">
    <location>
        <begin position="6"/>
        <end position="25"/>
    </location>
</feature>